<organism evidence="1 2">
    <name type="scientific">Camelus dromedarius</name>
    <name type="common">Dromedary</name>
    <name type="synonym">Arabian camel</name>
    <dbReference type="NCBI Taxonomy" id="9838"/>
    <lineage>
        <taxon>Eukaryota</taxon>
        <taxon>Metazoa</taxon>
        <taxon>Chordata</taxon>
        <taxon>Craniata</taxon>
        <taxon>Vertebrata</taxon>
        <taxon>Euteleostomi</taxon>
        <taxon>Mammalia</taxon>
        <taxon>Eutheria</taxon>
        <taxon>Laurasiatheria</taxon>
        <taxon>Artiodactyla</taxon>
        <taxon>Tylopoda</taxon>
        <taxon>Camelidae</taxon>
        <taxon>Camelus</taxon>
    </lineage>
</organism>
<dbReference type="EMBL" id="JWIN03000010">
    <property type="protein sequence ID" value="KAB1272303.1"/>
    <property type="molecule type" value="Genomic_DNA"/>
</dbReference>
<evidence type="ECO:0000313" key="2">
    <source>
        <dbReference type="Proteomes" id="UP000299084"/>
    </source>
</evidence>
<gene>
    <name evidence="1" type="ORF">Cadr_000014466</name>
</gene>
<reference evidence="1 2" key="1">
    <citation type="journal article" date="2019" name="Mol. Ecol. Resour.">
        <title>Improving Illumina assemblies with Hi-C and long reads: an example with the North African dromedary.</title>
        <authorList>
            <person name="Elbers J.P."/>
            <person name="Rogers M.F."/>
            <person name="Perelman P.L."/>
            <person name="Proskuryakova A.A."/>
            <person name="Serdyukova N.A."/>
            <person name="Johnson W.E."/>
            <person name="Horin P."/>
            <person name="Corander J."/>
            <person name="Murphy D."/>
            <person name="Burger P.A."/>
        </authorList>
    </citation>
    <scope>NUCLEOTIDE SEQUENCE [LARGE SCALE GENOMIC DNA]</scope>
    <source>
        <strain evidence="1">Drom800</strain>
        <tissue evidence="1">Blood</tissue>
    </source>
</reference>
<keyword evidence="2" id="KW-1185">Reference proteome</keyword>
<sequence length="172" mass="19116">MPRIPDNLSGESDVAGDGLYMACALPGPRRHREPGNREERARSSFIALSQELCSDIWPKCGSLPWLPRQQVPTAELLREARVLTQWGHHNPWLNPTHILAKGSQSTGDQWFRLMGCPSATGLPAAHTCDKGGRTHLRAAVELLPHSFPLLKLVLHFKEESSLCRKHKSEASC</sequence>
<evidence type="ECO:0000313" key="1">
    <source>
        <dbReference type="EMBL" id="KAB1272303.1"/>
    </source>
</evidence>
<dbReference type="AlphaFoldDB" id="A0A5N4DM85"/>
<name>A0A5N4DM85_CAMDR</name>
<protein>
    <submittedName>
        <fullName evidence="1">Uncharacterized protein</fullName>
    </submittedName>
</protein>
<dbReference type="Proteomes" id="UP000299084">
    <property type="component" value="Unassembled WGS sequence"/>
</dbReference>
<accession>A0A5N4DM85</accession>
<proteinExistence type="predicted"/>
<comment type="caution">
    <text evidence="1">The sequence shown here is derived from an EMBL/GenBank/DDBJ whole genome shotgun (WGS) entry which is preliminary data.</text>
</comment>